<protein>
    <submittedName>
        <fullName evidence="8">Glycerol-3-phosphate ABC transporter, ATP-binding protein UgpC (TC 3.A.1.1.3)</fullName>
    </submittedName>
</protein>
<keyword evidence="1" id="KW-0813">Transport</keyword>
<feature type="domain" description="ABC transporter" evidence="7">
    <location>
        <begin position="4"/>
        <end position="234"/>
    </location>
</feature>
<organism evidence="8">
    <name type="scientific">hydrothermal vent metagenome</name>
    <dbReference type="NCBI Taxonomy" id="652676"/>
    <lineage>
        <taxon>unclassified sequences</taxon>
        <taxon>metagenomes</taxon>
        <taxon>ecological metagenomes</taxon>
    </lineage>
</organism>
<dbReference type="Pfam" id="PF08402">
    <property type="entry name" value="TOBE_2"/>
    <property type="match status" value="1"/>
</dbReference>
<dbReference type="Pfam" id="PF00005">
    <property type="entry name" value="ABC_tran"/>
    <property type="match status" value="1"/>
</dbReference>
<dbReference type="GO" id="GO:0055052">
    <property type="term" value="C:ATP-binding cassette (ABC) transporter complex, substrate-binding subunit-containing"/>
    <property type="evidence" value="ECO:0007669"/>
    <property type="project" value="TreeGrafter"/>
</dbReference>
<keyword evidence="5" id="KW-1278">Translocase</keyword>
<evidence type="ECO:0000256" key="4">
    <source>
        <dbReference type="ARBA" id="ARBA00022840"/>
    </source>
</evidence>
<dbReference type="InterPro" id="IPR017871">
    <property type="entry name" value="ABC_transporter-like_CS"/>
</dbReference>
<dbReference type="PANTHER" id="PTHR43875">
    <property type="entry name" value="MALTODEXTRIN IMPORT ATP-BINDING PROTEIN MSMX"/>
    <property type="match status" value="1"/>
</dbReference>
<dbReference type="GO" id="GO:0005524">
    <property type="term" value="F:ATP binding"/>
    <property type="evidence" value="ECO:0007669"/>
    <property type="project" value="UniProtKB-KW"/>
</dbReference>
<keyword evidence="4 8" id="KW-0067">ATP-binding</keyword>
<sequence length="358" mass="39330">MPAIELSSIVKRWGDTIAVDDVSFGIDDGTFVVLLGPSGCGKSTTLRMIAGLEEVTSGNLKLANKDMTSASPAERNISMVFQSYALFPHLSVRENILFGLKVRKVVASEQRQRLDDVAELVGLDELLDRKPSQLSGGQRQRVALARAIIAENKICLMDEPLSNLDAKLRQDMRIEIRALQERLKMTVVYVTHDQAEAMSMADKVILMREGRIEQEGSPDELYNKPASTFVAAFIGTPPMSLLETIKSKNGLTIKGQDHTPVIGSTVEKVLMGIRPEHIEIAESSGRHGINVNLLAADYQGADTIVTARIGDQKILVRTPGRVAVKENSQARLHWKKENVHIFNAATGLRNDQIEALSV</sequence>
<dbReference type="SMART" id="SM00382">
    <property type="entry name" value="AAA"/>
    <property type="match status" value="1"/>
</dbReference>
<proteinExistence type="predicted"/>
<accession>A0A3B0RFC1</accession>
<keyword evidence="6" id="KW-0472">Membrane</keyword>
<dbReference type="AlphaFoldDB" id="A0A3B0RFC1"/>
<evidence type="ECO:0000256" key="5">
    <source>
        <dbReference type="ARBA" id="ARBA00022967"/>
    </source>
</evidence>
<dbReference type="SUPFAM" id="SSF50331">
    <property type="entry name" value="MOP-like"/>
    <property type="match status" value="1"/>
</dbReference>
<dbReference type="GO" id="GO:0022857">
    <property type="term" value="F:transmembrane transporter activity"/>
    <property type="evidence" value="ECO:0007669"/>
    <property type="project" value="InterPro"/>
</dbReference>
<dbReference type="PROSITE" id="PS00211">
    <property type="entry name" value="ABC_TRANSPORTER_1"/>
    <property type="match status" value="1"/>
</dbReference>
<dbReference type="Gene3D" id="3.40.50.300">
    <property type="entry name" value="P-loop containing nucleotide triphosphate hydrolases"/>
    <property type="match status" value="1"/>
</dbReference>
<keyword evidence="3" id="KW-0547">Nucleotide-binding</keyword>
<dbReference type="InterPro" id="IPR027417">
    <property type="entry name" value="P-loop_NTPase"/>
</dbReference>
<dbReference type="GO" id="GO:0016887">
    <property type="term" value="F:ATP hydrolysis activity"/>
    <property type="evidence" value="ECO:0007669"/>
    <property type="project" value="InterPro"/>
</dbReference>
<dbReference type="InterPro" id="IPR003593">
    <property type="entry name" value="AAA+_ATPase"/>
</dbReference>
<reference evidence="8" key="1">
    <citation type="submission" date="2018-06" db="EMBL/GenBank/DDBJ databases">
        <authorList>
            <person name="Zhirakovskaya E."/>
        </authorList>
    </citation>
    <scope>NUCLEOTIDE SEQUENCE</scope>
</reference>
<gene>
    <name evidence="8" type="ORF">MNBD_ALPHA08-436</name>
</gene>
<evidence type="ECO:0000256" key="2">
    <source>
        <dbReference type="ARBA" id="ARBA00022475"/>
    </source>
</evidence>
<dbReference type="EMBL" id="UOEC01000014">
    <property type="protein sequence ID" value="VAV86758.1"/>
    <property type="molecule type" value="Genomic_DNA"/>
</dbReference>
<name>A0A3B0RFC1_9ZZZZ</name>
<dbReference type="PROSITE" id="PS50893">
    <property type="entry name" value="ABC_TRANSPORTER_2"/>
    <property type="match status" value="1"/>
</dbReference>
<dbReference type="InterPro" id="IPR008995">
    <property type="entry name" value="Mo/tungstate-bd_C_term_dom"/>
</dbReference>
<evidence type="ECO:0000259" key="7">
    <source>
        <dbReference type="PROSITE" id="PS50893"/>
    </source>
</evidence>
<evidence type="ECO:0000313" key="8">
    <source>
        <dbReference type="EMBL" id="VAV86758.1"/>
    </source>
</evidence>
<dbReference type="FunFam" id="3.40.50.300:FF:000042">
    <property type="entry name" value="Maltose/maltodextrin ABC transporter, ATP-binding protein"/>
    <property type="match status" value="1"/>
</dbReference>
<evidence type="ECO:0000256" key="1">
    <source>
        <dbReference type="ARBA" id="ARBA00022448"/>
    </source>
</evidence>
<evidence type="ECO:0000256" key="6">
    <source>
        <dbReference type="ARBA" id="ARBA00023136"/>
    </source>
</evidence>
<keyword evidence="2" id="KW-1003">Cell membrane</keyword>
<dbReference type="PANTHER" id="PTHR43875:SF15">
    <property type="entry name" value="TREHALOSE IMPORT ATP-BINDING PROTEIN SUGC"/>
    <property type="match status" value="1"/>
</dbReference>
<evidence type="ECO:0000256" key="3">
    <source>
        <dbReference type="ARBA" id="ARBA00022741"/>
    </source>
</evidence>
<dbReference type="InterPro" id="IPR013611">
    <property type="entry name" value="Transp-assoc_OB_typ2"/>
</dbReference>
<dbReference type="SUPFAM" id="SSF52540">
    <property type="entry name" value="P-loop containing nucleoside triphosphate hydrolases"/>
    <property type="match status" value="1"/>
</dbReference>
<dbReference type="Gene3D" id="2.40.50.100">
    <property type="match status" value="1"/>
</dbReference>
<dbReference type="Gene3D" id="2.40.50.140">
    <property type="entry name" value="Nucleic acid-binding proteins"/>
    <property type="match status" value="1"/>
</dbReference>
<dbReference type="InterPro" id="IPR012340">
    <property type="entry name" value="NA-bd_OB-fold"/>
</dbReference>
<dbReference type="InterPro" id="IPR003439">
    <property type="entry name" value="ABC_transporter-like_ATP-bd"/>
</dbReference>
<dbReference type="InterPro" id="IPR047641">
    <property type="entry name" value="ABC_transpr_MalK/UgpC-like"/>
</dbReference>